<evidence type="ECO:0000256" key="1">
    <source>
        <dbReference type="SAM" id="MobiDB-lite"/>
    </source>
</evidence>
<keyword evidence="3" id="KW-1185">Reference proteome</keyword>
<reference evidence="2 3" key="1">
    <citation type="submission" date="2015-01" db="EMBL/GenBank/DDBJ databases">
        <title>The Genome Sequence of Ochroconis gallopava CBS43764.</title>
        <authorList>
            <consortium name="The Broad Institute Genomics Platform"/>
            <person name="Cuomo C."/>
            <person name="de Hoog S."/>
            <person name="Gorbushina A."/>
            <person name="Stielow B."/>
            <person name="Teixiera M."/>
            <person name="Abouelleil A."/>
            <person name="Chapman S.B."/>
            <person name="Priest M."/>
            <person name="Young S.K."/>
            <person name="Wortman J."/>
            <person name="Nusbaum C."/>
            <person name="Birren B."/>
        </authorList>
    </citation>
    <scope>NUCLEOTIDE SEQUENCE [LARGE SCALE GENOMIC DNA]</scope>
    <source>
        <strain evidence="2 3">CBS 43764</strain>
    </source>
</reference>
<accession>A0A0D2A141</accession>
<name>A0A0D2A141_9PEZI</name>
<dbReference type="EMBL" id="KN847564">
    <property type="protein sequence ID" value="KIW00388.1"/>
    <property type="molecule type" value="Genomic_DNA"/>
</dbReference>
<dbReference type="RefSeq" id="XP_016210257.1">
    <property type="nucleotide sequence ID" value="XM_016361951.1"/>
</dbReference>
<dbReference type="OrthoDB" id="5226911at2759"/>
<feature type="compositionally biased region" description="Basic residues" evidence="1">
    <location>
        <begin position="165"/>
        <end position="180"/>
    </location>
</feature>
<dbReference type="AlphaFoldDB" id="A0A0D2A141"/>
<feature type="region of interest" description="Disordered" evidence="1">
    <location>
        <begin position="157"/>
        <end position="291"/>
    </location>
</feature>
<dbReference type="Proteomes" id="UP000053259">
    <property type="component" value="Unassembled WGS sequence"/>
</dbReference>
<dbReference type="InParanoid" id="A0A0D2A141"/>
<evidence type="ECO:0000313" key="2">
    <source>
        <dbReference type="EMBL" id="KIW00388.1"/>
    </source>
</evidence>
<dbReference type="GeneID" id="27316070"/>
<organism evidence="2 3">
    <name type="scientific">Verruconis gallopava</name>
    <dbReference type="NCBI Taxonomy" id="253628"/>
    <lineage>
        <taxon>Eukaryota</taxon>
        <taxon>Fungi</taxon>
        <taxon>Dikarya</taxon>
        <taxon>Ascomycota</taxon>
        <taxon>Pezizomycotina</taxon>
        <taxon>Dothideomycetes</taxon>
        <taxon>Pleosporomycetidae</taxon>
        <taxon>Venturiales</taxon>
        <taxon>Sympoventuriaceae</taxon>
        <taxon>Verruconis</taxon>
    </lineage>
</organism>
<dbReference type="VEuPathDB" id="FungiDB:PV09_08097"/>
<dbReference type="STRING" id="253628.A0A0D2A141"/>
<sequence>MNAPTLDTTDRGVSEIIHAFRESLKEFKKFREQKKAKKVEGRLKQKAPKAKREEANGDELRLSRSLVQGAVDVQSEYDRHYRAFGDRFALGDATAHSSLRRTLRKLNTCVYNILAAILKKEPRIDYQHLTSVSDVSRQEALDALSQLSYRMSVSALSLQEQKKKDEKHKRKRSNNARTGRRLPSSKSVSDLTERSARSMSGQRKGPEIKMVRLTSASTPQLAMVRPKARRSSSSKSDVCATPPLPSPAGVGSASKHRRHDSGVAVSQPTRPNPSSPSPPQPDSTTPQPLRRRADKFVPSVHTFASASTRLGEIPELKWSIPYDYEAMNRLNEEHGGRPWPPPPEPAKAKRGFLRLFKKSEMKAAEAAA</sequence>
<evidence type="ECO:0000313" key="3">
    <source>
        <dbReference type="Proteomes" id="UP000053259"/>
    </source>
</evidence>
<dbReference type="HOGENOM" id="CLU_075113_0_0_1"/>
<feature type="compositionally biased region" description="Pro residues" evidence="1">
    <location>
        <begin position="270"/>
        <end position="281"/>
    </location>
</feature>
<feature type="region of interest" description="Disordered" evidence="1">
    <location>
        <begin position="38"/>
        <end position="58"/>
    </location>
</feature>
<protein>
    <submittedName>
        <fullName evidence="2">Uncharacterized protein</fullName>
    </submittedName>
</protein>
<gene>
    <name evidence="2" type="ORF">PV09_08097</name>
</gene>
<proteinExistence type="predicted"/>